<dbReference type="Proteomes" id="UP001485043">
    <property type="component" value="Unassembled WGS sequence"/>
</dbReference>
<feature type="signal peptide" evidence="1">
    <location>
        <begin position="1"/>
        <end position="21"/>
    </location>
</feature>
<organism evidence="2 3">
    <name type="scientific">Apatococcus fuscideae</name>
    <dbReference type="NCBI Taxonomy" id="2026836"/>
    <lineage>
        <taxon>Eukaryota</taxon>
        <taxon>Viridiplantae</taxon>
        <taxon>Chlorophyta</taxon>
        <taxon>core chlorophytes</taxon>
        <taxon>Trebouxiophyceae</taxon>
        <taxon>Chlorellales</taxon>
        <taxon>Chlorellaceae</taxon>
        <taxon>Apatococcus</taxon>
    </lineage>
</organism>
<name>A0AAW1SS79_9CHLO</name>
<comment type="caution">
    <text evidence="2">The sequence shown here is derived from an EMBL/GenBank/DDBJ whole genome shotgun (WGS) entry which is preliminary data.</text>
</comment>
<evidence type="ECO:0000256" key="1">
    <source>
        <dbReference type="SAM" id="SignalP"/>
    </source>
</evidence>
<reference evidence="2 3" key="1">
    <citation type="journal article" date="2024" name="Nat. Commun.">
        <title>Phylogenomics reveals the evolutionary origins of lichenization in chlorophyte algae.</title>
        <authorList>
            <person name="Puginier C."/>
            <person name="Libourel C."/>
            <person name="Otte J."/>
            <person name="Skaloud P."/>
            <person name="Haon M."/>
            <person name="Grisel S."/>
            <person name="Petersen M."/>
            <person name="Berrin J.G."/>
            <person name="Delaux P.M."/>
            <person name="Dal Grande F."/>
            <person name="Keller J."/>
        </authorList>
    </citation>
    <scope>NUCLEOTIDE SEQUENCE [LARGE SCALE GENOMIC DNA]</scope>
    <source>
        <strain evidence="2 3">SAG 2523</strain>
    </source>
</reference>
<proteinExistence type="predicted"/>
<sequence length="315" mass="33649">MVAPINLLLAVCALFLTGVSAQCGAGLLYCKGINQCYTAGVYNCLNEFLCPSNTCLCGASTCYTSQYGCKNGALFLLDKDNQKDNTDGVCAGSSAGDPLMRGFDGCRWYLKGTPGKVYNLLAGADDTVNTLLVPANLTDADHNENGTYHGTLSFRHLDHTVEAAVSAEGNLTVTVDGELQHFDSRFHAGQMKGKVVRHMTFFGQYVEIITPSFTYAVNAVQPSTTDSGLQRGHADIDITLRKAMPGLHGLLGQSYQNVVSRECADNFDFPGEGAEEDYVLASISGVPASRVFAKASRKLIESIPAELPLTASTFA</sequence>
<evidence type="ECO:0008006" key="4">
    <source>
        <dbReference type="Google" id="ProtNLM"/>
    </source>
</evidence>
<dbReference type="AlphaFoldDB" id="A0AAW1SS79"/>
<protein>
    <recommendedName>
        <fullName evidence="4">VWFD domain-containing protein</fullName>
    </recommendedName>
</protein>
<accession>A0AAW1SS79</accession>
<keyword evidence="3" id="KW-1185">Reference proteome</keyword>
<dbReference type="EMBL" id="JALJOV010001144">
    <property type="protein sequence ID" value="KAK9853384.1"/>
    <property type="molecule type" value="Genomic_DNA"/>
</dbReference>
<gene>
    <name evidence="2" type="ORF">WJX84_000583</name>
</gene>
<evidence type="ECO:0000313" key="3">
    <source>
        <dbReference type="Proteomes" id="UP001485043"/>
    </source>
</evidence>
<keyword evidence="1" id="KW-0732">Signal</keyword>
<feature type="chain" id="PRO_5043788745" description="VWFD domain-containing protein" evidence="1">
    <location>
        <begin position="22"/>
        <end position="315"/>
    </location>
</feature>
<evidence type="ECO:0000313" key="2">
    <source>
        <dbReference type="EMBL" id="KAK9853384.1"/>
    </source>
</evidence>